<keyword evidence="1" id="KW-0812">Transmembrane</keyword>
<protein>
    <submittedName>
        <fullName evidence="2">Receptor expression-enhancing protein 6</fullName>
    </submittedName>
</protein>
<evidence type="ECO:0000256" key="1">
    <source>
        <dbReference type="SAM" id="Phobius"/>
    </source>
</evidence>
<dbReference type="Proteomes" id="UP000054826">
    <property type="component" value="Unassembled WGS sequence"/>
</dbReference>
<name>A0A0V1FRK8_TRIPS</name>
<dbReference type="Proteomes" id="UP000054995">
    <property type="component" value="Unassembled WGS sequence"/>
</dbReference>
<keyword evidence="2" id="KW-0675">Receptor</keyword>
<dbReference type="EMBL" id="JYDV01000169">
    <property type="protein sequence ID" value="KRZ27219.1"/>
    <property type="molecule type" value="Genomic_DNA"/>
</dbReference>
<dbReference type="AlphaFoldDB" id="A0A0V1FRK8"/>
<sequence length="203" mass="22970">MFHSTHIESVGDLPVGRDSHFKNHCTLNSPINHKGRISTTLATPSAYFKVSNNYTDGLIDVVNAINDESAFVGKVFGKIEQRSGRSRYQAAILVACMICILVAVYNPAVKLLCNLICIVYPTMKTLAEMQSIKKSKCKQWLFYWLLIYLLTAVSYLLQSIGYRNAFSFFRFLCQAVLELKYCMKSSTNLATVNLYLAVLLLWK</sequence>
<reference evidence="4 5" key="1">
    <citation type="submission" date="2015-01" db="EMBL/GenBank/DDBJ databases">
        <title>Evolution of Trichinella species and genotypes.</title>
        <authorList>
            <person name="Korhonen P.K."/>
            <person name="Edoardo P."/>
            <person name="Giuseppe L.R."/>
            <person name="Gasser R.B."/>
        </authorList>
    </citation>
    <scope>NUCLEOTIDE SEQUENCE [LARGE SCALE GENOMIC DNA]</scope>
    <source>
        <strain evidence="3">ISS176</strain>
        <strain evidence="2">ISS470</strain>
    </source>
</reference>
<dbReference type="OrthoDB" id="5913021at2759"/>
<dbReference type="EMBL" id="JYDT01000039">
    <property type="protein sequence ID" value="KRY88647.1"/>
    <property type="molecule type" value="Genomic_DNA"/>
</dbReference>
<evidence type="ECO:0000313" key="5">
    <source>
        <dbReference type="Proteomes" id="UP000054995"/>
    </source>
</evidence>
<keyword evidence="1" id="KW-0472">Membrane</keyword>
<keyword evidence="5" id="KW-1185">Reference proteome</keyword>
<feature type="transmembrane region" description="Helical" evidence="1">
    <location>
        <begin position="141"/>
        <end position="160"/>
    </location>
</feature>
<keyword evidence="1" id="KW-1133">Transmembrane helix</keyword>
<accession>A0A0V1FRK8</accession>
<organism evidence="2 5">
    <name type="scientific">Trichinella pseudospiralis</name>
    <name type="common">Parasitic roundworm</name>
    <dbReference type="NCBI Taxonomy" id="6337"/>
    <lineage>
        <taxon>Eukaryota</taxon>
        <taxon>Metazoa</taxon>
        <taxon>Ecdysozoa</taxon>
        <taxon>Nematoda</taxon>
        <taxon>Enoplea</taxon>
        <taxon>Dorylaimia</taxon>
        <taxon>Trichinellida</taxon>
        <taxon>Trichinellidae</taxon>
        <taxon>Trichinella</taxon>
    </lineage>
</organism>
<comment type="caution">
    <text evidence="2">The sequence shown here is derived from an EMBL/GenBank/DDBJ whole genome shotgun (WGS) entry which is preliminary data.</text>
</comment>
<evidence type="ECO:0000313" key="3">
    <source>
        <dbReference type="EMBL" id="KRZ27219.1"/>
    </source>
</evidence>
<gene>
    <name evidence="2" type="primary">REEP6</name>
    <name evidence="3" type="ORF">T4C_1231</name>
    <name evidence="2" type="ORF">T4D_14893</name>
</gene>
<evidence type="ECO:0000313" key="2">
    <source>
        <dbReference type="EMBL" id="KRY88647.1"/>
    </source>
</evidence>
<feature type="transmembrane region" description="Helical" evidence="1">
    <location>
        <begin position="90"/>
        <end position="121"/>
    </location>
</feature>
<proteinExistence type="predicted"/>
<evidence type="ECO:0000313" key="4">
    <source>
        <dbReference type="Proteomes" id="UP000054826"/>
    </source>
</evidence>